<accession>A0AAQ4D3U0</accession>
<dbReference type="EMBL" id="JARKHS020035547">
    <property type="protein sequence ID" value="KAK8757130.1"/>
    <property type="molecule type" value="Genomic_DNA"/>
</dbReference>
<evidence type="ECO:0000313" key="1">
    <source>
        <dbReference type="EMBL" id="KAK8757130.1"/>
    </source>
</evidence>
<sequence>MNVASAVAVLNHSVDAAMRTLVSLFLLQSEALTTAWFVERVFKWFTLMTSRYIGTAMTLFKEDAHDEAVAFLKEFMEIFAHVSIKSANAKEMFKPVQASVLIRTSSALHIQHQLLSVHKFKFVLCRLTQDALENLFSCIHSIHPVPRPLEFKLMLRLVMLSQFFKPSTTGNYDIDASVDLIEFVEIKKAALKNGVKAAGDELLDDSLLDDDAPPLDEVQMESLVYVPGYITHSMTKKYKLCNTCKESLEAEPVEQNSQFLKLKLYRSQSQSSPLTRPSRHIVNLMQHADKVFRDHEHEALTVSLSSLTNATMDTCKLAYSFPHCHDLQRHLTQAFLMLRIRIALRKLSSKAKTAK</sequence>
<feature type="non-terminal residue" evidence="1">
    <location>
        <position position="355"/>
    </location>
</feature>
<reference evidence="1 2" key="1">
    <citation type="journal article" date="2023" name="Arcadia Sci">
        <title>De novo assembly of a long-read Amblyomma americanum tick genome.</title>
        <authorList>
            <person name="Chou S."/>
            <person name="Poskanzer K.E."/>
            <person name="Rollins M."/>
            <person name="Thuy-Boun P.S."/>
        </authorList>
    </citation>
    <scope>NUCLEOTIDE SEQUENCE [LARGE SCALE GENOMIC DNA]</scope>
    <source>
        <strain evidence="1">F_SG_1</strain>
        <tissue evidence="1">Salivary glands</tissue>
    </source>
</reference>
<proteinExistence type="predicted"/>
<gene>
    <name evidence="1" type="ORF">V5799_000168</name>
</gene>
<comment type="caution">
    <text evidence="1">The sequence shown here is derived from an EMBL/GenBank/DDBJ whole genome shotgun (WGS) entry which is preliminary data.</text>
</comment>
<protein>
    <submittedName>
        <fullName evidence="1">Uncharacterized protein</fullName>
    </submittedName>
</protein>
<dbReference type="Proteomes" id="UP001321473">
    <property type="component" value="Unassembled WGS sequence"/>
</dbReference>
<keyword evidence="2" id="KW-1185">Reference proteome</keyword>
<evidence type="ECO:0000313" key="2">
    <source>
        <dbReference type="Proteomes" id="UP001321473"/>
    </source>
</evidence>
<name>A0AAQ4D3U0_AMBAM</name>
<dbReference type="AlphaFoldDB" id="A0AAQ4D3U0"/>
<organism evidence="1 2">
    <name type="scientific">Amblyomma americanum</name>
    <name type="common">Lone star tick</name>
    <dbReference type="NCBI Taxonomy" id="6943"/>
    <lineage>
        <taxon>Eukaryota</taxon>
        <taxon>Metazoa</taxon>
        <taxon>Ecdysozoa</taxon>
        <taxon>Arthropoda</taxon>
        <taxon>Chelicerata</taxon>
        <taxon>Arachnida</taxon>
        <taxon>Acari</taxon>
        <taxon>Parasitiformes</taxon>
        <taxon>Ixodida</taxon>
        <taxon>Ixodoidea</taxon>
        <taxon>Ixodidae</taxon>
        <taxon>Amblyomminae</taxon>
        <taxon>Amblyomma</taxon>
    </lineage>
</organism>